<proteinExistence type="predicted"/>
<name>A0A1Y1RPF6_9MICC</name>
<evidence type="ECO:0000313" key="4">
    <source>
        <dbReference type="Proteomes" id="UP000192359"/>
    </source>
</evidence>
<accession>A0A1Y1RPF6</accession>
<feature type="transmembrane region" description="Helical" evidence="1">
    <location>
        <begin position="45"/>
        <end position="63"/>
    </location>
</feature>
<dbReference type="Pfam" id="PF10756">
    <property type="entry name" value="bPH_6"/>
    <property type="match status" value="1"/>
</dbReference>
<sequence length="206" mass="21958">MKSQFLQNPPVTYRAKTAHVYTGLAVLVAVIVLVALAIKGGPQALLTRGWAVLFVAYAVWYLLGRPCIVVDRDEVTVMNPFATHRVGYAALVDVSTRYHLTLVTPTRSIQAFGLPAGGMVASLTAHRQELRNLPAITYGAEKTLRTSDLPNSSAGAVALVLRGYWQELVEAGALEGSEPTQTVDADVRGIALFALLACAAVVGLTI</sequence>
<feature type="domain" description="Low molecular weight protein antigen 6 PH" evidence="2">
    <location>
        <begin position="65"/>
        <end position="141"/>
    </location>
</feature>
<keyword evidence="4" id="KW-1185">Reference proteome</keyword>
<dbReference type="AlphaFoldDB" id="A0A1Y1RPF6"/>
<evidence type="ECO:0000256" key="1">
    <source>
        <dbReference type="SAM" id="Phobius"/>
    </source>
</evidence>
<feature type="transmembrane region" description="Helical" evidence="1">
    <location>
        <begin position="20"/>
        <end position="38"/>
    </location>
</feature>
<dbReference type="EMBL" id="LXWF01000041">
    <property type="protein sequence ID" value="ORC16095.1"/>
    <property type="molecule type" value="Genomic_DNA"/>
</dbReference>
<keyword evidence="1" id="KW-0472">Membrane</keyword>
<reference evidence="3 4" key="1">
    <citation type="submission" date="2016-05" db="EMBL/GenBank/DDBJ databases">
        <title>Draft genome sequence of a porcine commensal Rothia nasimurium.</title>
        <authorList>
            <person name="Gaiser R.A."/>
            <person name="Van Baarlen P."/>
            <person name="Wells J.M."/>
        </authorList>
    </citation>
    <scope>NUCLEOTIDE SEQUENCE [LARGE SCALE GENOMIC DNA]</scope>
    <source>
        <strain evidence="3 4">PT-32</strain>
    </source>
</reference>
<evidence type="ECO:0000259" key="2">
    <source>
        <dbReference type="Pfam" id="PF10756"/>
    </source>
</evidence>
<dbReference type="InterPro" id="IPR019692">
    <property type="entry name" value="CFP-6_PH"/>
</dbReference>
<comment type="caution">
    <text evidence="3">The sequence shown here is derived from an EMBL/GenBank/DDBJ whole genome shotgun (WGS) entry which is preliminary data.</text>
</comment>
<gene>
    <name evidence="3" type="ORF">A7979_05700</name>
</gene>
<dbReference type="RefSeq" id="WP_083092709.1">
    <property type="nucleotide sequence ID" value="NZ_LXWF01000041.1"/>
</dbReference>
<protein>
    <recommendedName>
        <fullName evidence="2">Low molecular weight protein antigen 6 PH domain-containing protein</fullName>
    </recommendedName>
</protein>
<keyword evidence="1" id="KW-1133">Transmembrane helix</keyword>
<dbReference type="Proteomes" id="UP000192359">
    <property type="component" value="Unassembled WGS sequence"/>
</dbReference>
<evidence type="ECO:0000313" key="3">
    <source>
        <dbReference type="EMBL" id="ORC16095.1"/>
    </source>
</evidence>
<keyword evidence="1" id="KW-0812">Transmembrane</keyword>
<organism evidence="3 4">
    <name type="scientific">Rothia nasimurium</name>
    <dbReference type="NCBI Taxonomy" id="85336"/>
    <lineage>
        <taxon>Bacteria</taxon>
        <taxon>Bacillati</taxon>
        <taxon>Actinomycetota</taxon>
        <taxon>Actinomycetes</taxon>
        <taxon>Micrococcales</taxon>
        <taxon>Micrococcaceae</taxon>
        <taxon>Rothia</taxon>
    </lineage>
</organism>